<dbReference type="Gene3D" id="3.30.565.10">
    <property type="entry name" value="Histidine kinase-like ATPase, C-terminal domain"/>
    <property type="match status" value="1"/>
</dbReference>
<dbReference type="InterPro" id="IPR004358">
    <property type="entry name" value="Sig_transdc_His_kin-like_C"/>
</dbReference>
<dbReference type="EC" id="2.7.13.3" evidence="3"/>
<dbReference type="Gene3D" id="3.40.50.2300">
    <property type="match status" value="1"/>
</dbReference>
<dbReference type="Pfam" id="PF01627">
    <property type="entry name" value="Hpt"/>
    <property type="match status" value="1"/>
</dbReference>
<dbReference type="Pfam" id="PF02518">
    <property type="entry name" value="HATPase_c"/>
    <property type="match status" value="1"/>
</dbReference>
<dbReference type="InterPro" id="IPR001789">
    <property type="entry name" value="Sig_transdc_resp-reg_receiver"/>
</dbReference>
<dbReference type="PROSITE" id="PS50894">
    <property type="entry name" value="HPT"/>
    <property type="match status" value="1"/>
</dbReference>
<evidence type="ECO:0000256" key="7">
    <source>
        <dbReference type="ARBA" id="ARBA00022679"/>
    </source>
</evidence>
<dbReference type="PRINTS" id="PR00344">
    <property type="entry name" value="BCTRLSENSOR"/>
</dbReference>
<dbReference type="SUPFAM" id="SSF53850">
    <property type="entry name" value="Periplasmic binding protein-like II"/>
    <property type="match status" value="1"/>
</dbReference>
<dbReference type="PROSITE" id="PS50110">
    <property type="entry name" value="RESPONSE_REGULATORY"/>
    <property type="match status" value="1"/>
</dbReference>
<dbReference type="Gene3D" id="3.40.190.10">
    <property type="entry name" value="Periplasmic binding protein-like II"/>
    <property type="match status" value="2"/>
</dbReference>
<keyword evidence="4" id="KW-1003">Cell membrane</keyword>
<dbReference type="SMART" id="SM00387">
    <property type="entry name" value="HATPase_c"/>
    <property type="match status" value="1"/>
</dbReference>
<dbReference type="SUPFAM" id="SSF47226">
    <property type="entry name" value="Histidine-containing phosphotransfer domain, HPT domain"/>
    <property type="match status" value="1"/>
</dbReference>
<evidence type="ECO:0000256" key="9">
    <source>
        <dbReference type="ARBA" id="ARBA00022777"/>
    </source>
</evidence>
<evidence type="ECO:0000256" key="3">
    <source>
        <dbReference type="ARBA" id="ARBA00012438"/>
    </source>
</evidence>
<evidence type="ECO:0000256" key="12">
    <source>
        <dbReference type="ARBA" id="ARBA00023012"/>
    </source>
</evidence>
<keyword evidence="8" id="KW-0812">Transmembrane</keyword>
<keyword evidence="10" id="KW-0547">Nucleotide-binding</keyword>
<dbReference type="KEGG" id="lrz:BJI69_17075"/>
<dbReference type="CDD" id="cd00082">
    <property type="entry name" value="HisKA"/>
    <property type="match status" value="1"/>
</dbReference>
<dbReference type="SMART" id="SM00448">
    <property type="entry name" value="REC"/>
    <property type="match status" value="1"/>
</dbReference>
<evidence type="ECO:0000256" key="8">
    <source>
        <dbReference type="ARBA" id="ARBA00022692"/>
    </source>
</evidence>
<name>A0A0G9GZI0_9GAMM</name>
<dbReference type="SUPFAM" id="SSF47384">
    <property type="entry name" value="Homodimeric domain of signal transducing histidine kinase"/>
    <property type="match status" value="1"/>
</dbReference>
<sequence length="760" mass="82817">MRRWIALCLAAFVVTAAAATDSPDPERERWISQHPVLRIAIDPQQGAEIRGGEANPLVSQYLALVAEHTGVRFETVRTASWEASVKAFTEHRVDLLPSTSDRMVVADLGDRALLSKPFYVGRTLIVTRTVGPARIDMRDLDGHTVAFKGGGAYESWLKREHPLVTRLPLDDIHEVLAAVESGIADAAIGMDVAYHPIVRRDYASSLRVAGDVAEIPITVRVVVQPDEPELIDMLDKGMRRITADENEAVIERWLEAAYLRAPTLSQVVSVYQGEIALGAALVLVLIFALWQMRRAQLASQRGEQQKTMLLAVMSHEVRNAVNAVVSSIDLMARQPLEGPQRDLMAIAQASSRNLRSLLKSALDYTRSEVQGFTPDLVSCDVLAVARQVIESQRPAIEAKDLAIRLDLPMGPLPWLLLDETRLRQVLENLLANAVKYTHEGHVGIAMWQGTEETPDHIRRLVIDVFDTGIGVPVDRQRELFRAFAQSHGPLDTRLGGTGLGLAICRDIVTHLGGRLDLTSEVGVGTAVRIELPTSLVPAVTTVAEDDPPDVAKDEPFGTVLLVEDHPANRQIIAAQLKFIGYATQAVDHGQAAIDVFEAGRYVGVLLDCELPDMQGYDIAAELRARERTAGGPRTRFIAISANHGEAHIRRCEESGIDTVLGKPLSLEGLKAALAAPRTESEIDATFIRECMKDLAAIRTSLAVGDLTGAAHFAHRLKGGALVWGATSIATDIDRIEQALAGEPVDDALVRRLLDAIAARL</sequence>
<evidence type="ECO:0000256" key="11">
    <source>
        <dbReference type="ARBA" id="ARBA00022989"/>
    </source>
</evidence>
<dbReference type="PANTHER" id="PTHR43047">
    <property type="entry name" value="TWO-COMPONENT HISTIDINE PROTEIN KINASE"/>
    <property type="match status" value="1"/>
</dbReference>
<dbReference type="EMBL" id="CP017480">
    <property type="protein sequence ID" value="APG05449.1"/>
    <property type="molecule type" value="Genomic_DNA"/>
</dbReference>
<dbReference type="Gene3D" id="1.10.287.130">
    <property type="match status" value="1"/>
</dbReference>
<organism evidence="14 15">
    <name type="scientific">Luteibacter rhizovicinus DSM 16549</name>
    <dbReference type="NCBI Taxonomy" id="1440763"/>
    <lineage>
        <taxon>Bacteria</taxon>
        <taxon>Pseudomonadati</taxon>
        <taxon>Pseudomonadota</taxon>
        <taxon>Gammaproteobacteria</taxon>
        <taxon>Lysobacterales</taxon>
        <taxon>Rhodanobacteraceae</taxon>
        <taxon>Luteibacter</taxon>
    </lineage>
</organism>
<gene>
    <name evidence="14" type="ORF">BJI69_17075</name>
</gene>
<dbReference type="CDD" id="cd17546">
    <property type="entry name" value="REC_hyHK_CKI1_RcsC-like"/>
    <property type="match status" value="1"/>
</dbReference>
<comment type="subcellular location">
    <subcellularLocation>
        <location evidence="2">Cell inner membrane</location>
        <topology evidence="2">Multi-pass membrane protein</topology>
    </subcellularLocation>
</comment>
<dbReference type="SUPFAM" id="SSF55874">
    <property type="entry name" value="ATPase domain of HSP90 chaperone/DNA topoisomerase II/histidine kinase"/>
    <property type="match status" value="1"/>
</dbReference>
<keyword evidence="7" id="KW-0808">Transferase</keyword>
<evidence type="ECO:0000256" key="13">
    <source>
        <dbReference type="ARBA" id="ARBA00023136"/>
    </source>
</evidence>
<keyword evidence="11" id="KW-1133">Transmembrane helix</keyword>
<dbReference type="Proteomes" id="UP000182987">
    <property type="component" value="Chromosome"/>
</dbReference>
<dbReference type="CDD" id="cd01007">
    <property type="entry name" value="PBP2_BvgS_HisK_like"/>
    <property type="match status" value="1"/>
</dbReference>
<comment type="catalytic activity">
    <reaction evidence="1">
        <text>ATP + protein L-histidine = ADP + protein N-phospho-L-histidine.</text>
        <dbReference type="EC" id="2.7.13.3"/>
    </reaction>
</comment>
<dbReference type="InterPro" id="IPR005467">
    <property type="entry name" value="His_kinase_dom"/>
</dbReference>
<dbReference type="AlphaFoldDB" id="A0A0G9GZI0"/>
<proteinExistence type="predicted"/>
<evidence type="ECO:0000256" key="4">
    <source>
        <dbReference type="ARBA" id="ARBA00022475"/>
    </source>
</evidence>
<dbReference type="PATRIC" id="fig|1440763.5.peg.191"/>
<keyword evidence="13" id="KW-0472">Membrane</keyword>
<dbReference type="InterPro" id="IPR036890">
    <property type="entry name" value="HATPase_C_sf"/>
</dbReference>
<evidence type="ECO:0000256" key="10">
    <source>
        <dbReference type="ARBA" id="ARBA00022840"/>
    </source>
</evidence>
<dbReference type="Pfam" id="PF00512">
    <property type="entry name" value="HisKA"/>
    <property type="match status" value="1"/>
</dbReference>
<dbReference type="STRING" id="1440763.BJI69_17075"/>
<evidence type="ECO:0000313" key="14">
    <source>
        <dbReference type="EMBL" id="APG05449.1"/>
    </source>
</evidence>
<reference evidence="15" key="1">
    <citation type="submission" date="2016-09" db="EMBL/GenBank/DDBJ databases">
        <authorList>
            <person name="Lysoe E."/>
        </authorList>
    </citation>
    <scope>NUCLEOTIDE SEQUENCE [LARGE SCALE GENOMIC DNA]</scope>
    <source>
        <strain evidence="15">LJ96T</strain>
    </source>
</reference>
<dbReference type="Gene3D" id="1.20.120.160">
    <property type="entry name" value="HPT domain"/>
    <property type="match status" value="1"/>
</dbReference>
<evidence type="ECO:0000256" key="2">
    <source>
        <dbReference type="ARBA" id="ARBA00004429"/>
    </source>
</evidence>
<dbReference type="GO" id="GO:0005886">
    <property type="term" value="C:plasma membrane"/>
    <property type="evidence" value="ECO:0007669"/>
    <property type="project" value="UniProtKB-SubCell"/>
</dbReference>
<dbReference type="InterPro" id="IPR011006">
    <property type="entry name" value="CheY-like_superfamily"/>
</dbReference>
<evidence type="ECO:0000256" key="6">
    <source>
        <dbReference type="ARBA" id="ARBA00022553"/>
    </source>
</evidence>
<evidence type="ECO:0000256" key="1">
    <source>
        <dbReference type="ARBA" id="ARBA00000085"/>
    </source>
</evidence>
<keyword evidence="10" id="KW-0067">ATP-binding</keyword>
<accession>A0A0G9GZI0</accession>
<dbReference type="InterPro" id="IPR003594">
    <property type="entry name" value="HATPase_dom"/>
</dbReference>
<keyword evidence="9" id="KW-0418">Kinase</keyword>
<keyword evidence="15" id="KW-1185">Reference proteome</keyword>
<dbReference type="InterPro" id="IPR036097">
    <property type="entry name" value="HisK_dim/P_sf"/>
</dbReference>
<dbReference type="SMART" id="SM00062">
    <property type="entry name" value="PBPb"/>
    <property type="match status" value="1"/>
</dbReference>
<dbReference type="InterPro" id="IPR036641">
    <property type="entry name" value="HPT_dom_sf"/>
</dbReference>
<dbReference type="GO" id="GO:0000155">
    <property type="term" value="F:phosphorelay sensor kinase activity"/>
    <property type="evidence" value="ECO:0007669"/>
    <property type="project" value="InterPro"/>
</dbReference>
<dbReference type="InterPro" id="IPR008207">
    <property type="entry name" value="Sig_transdc_His_kin_Hpt_dom"/>
</dbReference>
<dbReference type="SUPFAM" id="SSF52172">
    <property type="entry name" value="CheY-like"/>
    <property type="match status" value="1"/>
</dbReference>
<protein>
    <recommendedName>
        <fullName evidence="3">histidine kinase</fullName>
        <ecNumber evidence="3">2.7.13.3</ecNumber>
    </recommendedName>
</protein>
<dbReference type="InterPro" id="IPR003661">
    <property type="entry name" value="HisK_dim/P_dom"/>
</dbReference>
<dbReference type="InterPro" id="IPR001638">
    <property type="entry name" value="Solute-binding_3/MltF_N"/>
</dbReference>
<keyword evidence="12" id="KW-0902">Two-component regulatory system</keyword>
<keyword evidence="5" id="KW-0997">Cell inner membrane</keyword>
<evidence type="ECO:0000256" key="5">
    <source>
        <dbReference type="ARBA" id="ARBA00022519"/>
    </source>
</evidence>
<evidence type="ECO:0000313" key="15">
    <source>
        <dbReference type="Proteomes" id="UP000182987"/>
    </source>
</evidence>
<dbReference type="Pfam" id="PF00072">
    <property type="entry name" value="Response_reg"/>
    <property type="match status" value="1"/>
</dbReference>
<dbReference type="RefSeq" id="WP_071925010.1">
    <property type="nucleotide sequence ID" value="NZ_CP017480.1"/>
</dbReference>
<keyword evidence="6" id="KW-0597">Phosphoprotein</keyword>
<dbReference type="PROSITE" id="PS50109">
    <property type="entry name" value="HIS_KIN"/>
    <property type="match status" value="1"/>
</dbReference>
<dbReference type="SMART" id="SM00388">
    <property type="entry name" value="HisKA"/>
    <property type="match status" value="1"/>
</dbReference>